<sequence>MTHQPELIDLIHRLTTLHLEGKMTSTEYYVWLRQAAIDPEFVLALWR</sequence>
<name>A0A1W1W8Q4_SULTA</name>
<keyword evidence="2" id="KW-1185">Reference proteome</keyword>
<evidence type="ECO:0000313" key="2">
    <source>
        <dbReference type="Proteomes" id="UP000192660"/>
    </source>
</evidence>
<dbReference type="Proteomes" id="UP000192660">
    <property type="component" value="Unassembled WGS sequence"/>
</dbReference>
<organism evidence="1 2">
    <name type="scientific">Sulfobacillus thermosulfidooxidans (strain DSM 9293 / VKM B-1269 / AT-1)</name>
    <dbReference type="NCBI Taxonomy" id="929705"/>
    <lineage>
        <taxon>Bacteria</taxon>
        <taxon>Bacillati</taxon>
        <taxon>Bacillota</taxon>
        <taxon>Clostridia</taxon>
        <taxon>Eubacteriales</taxon>
        <taxon>Clostridiales Family XVII. Incertae Sedis</taxon>
        <taxon>Sulfobacillus</taxon>
    </lineage>
</organism>
<dbReference type="RefSeq" id="WP_020376538.1">
    <property type="nucleotide sequence ID" value="NZ_FWWY01000001.1"/>
</dbReference>
<reference evidence="2" key="1">
    <citation type="submission" date="2017-04" db="EMBL/GenBank/DDBJ databases">
        <authorList>
            <person name="Varghese N."/>
            <person name="Submissions S."/>
        </authorList>
    </citation>
    <scope>NUCLEOTIDE SEQUENCE [LARGE SCALE GENOMIC DNA]</scope>
    <source>
        <strain evidence="2">DSM 9293</strain>
    </source>
</reference>
<protein>
    <submittedName>
        <fullName evidence="1">Uncharacterized protein</fullName>
    </submittedName>
</protein>
<accession>A0A1W1W8Q4</accession>
<gene>
    <name evidence="1" type="ORF">SAMN00768000_0665</name>
</gene>
<dbReference type="EMBL" id="FWWY01000001">
    <property type="protein sequence ID" value="SMC02582.1"/>
    <property type="molecule type" value="Genomic_DNA"/>
</dbReference>
<evidence type="ECO:0000313" key="1">
    <source>
        <dbReference type="EMBL" id="SMC02582.1"/>
    </source>
</evidence>
<proteinExistence type="predicted"/>
<dbReference type="AlphaFoldDB" id="A0A1W1W8Q4"/>